<evidence type="ECO:0000313" key="3">
    <source>
        <dbReference type="Proteomes" id="UP000197050"/>
    </source>
</evidence>
<dbReference type="AlphaFoldDB" id="A0A1Z3UCR3"/>
<evidence type="ECO:0000256" key="1">
    <source>
        <dbReference type="SAM" id="SignalP"/>
    </source>
</evidence>
<keyword evidence="1" id="KW-0732">Signal</keyword>
<proteinExistence type="predicted"/>
<reference evidence="3" key="1">
    <citation type="submission" date="2017-06" db="EMBL/GenBank/DDBJ databases">
        <title>FDA dAtabase for Regulatory Grade micrObial Sequences (FDA-ARGOS): Supporting development and validation of Infectious Disease Dx tests.</title>
        <authorList>
            <person name="Minogue T."/>
            <person name="Wolcott M."/>
            <person name="Wasieloski L."/>
            <person name="Aguilar W."/>
            <person name="Moore D."/>
            <person name="Tallon L."/>
            <person name="Sadzewicz L."/>
            <person name="Sengamalay N."/>
            <person name="Ott S."/>
            <person name="Godinez A."/>
            <person name="Nagaraj S."/>
            <person name="Nadendla S."/>
            <person name="Geyer C."/>
            <person name="Sichtig H."/>
        </authorList>
    </citation>
    <scope>NUCLEOTIDE SEQUENCE [LARGE SCALE GENOMIC DNA]</scope>
    <source>
        <strain evidence="3">FDAARGOS_289</strain>
    </source>
</reference>
<dbReference type="KEGG" id="bvc:CEP68_03385"/>
<organism evidence="2 3">
    <name type="scientific">Brevundimonas vesicularis</name>
    <name type="common">Pseudomonas vesicularis</name>
    <dbReference type="NCBI Taxonomy" id="41276"/>
    <lineage>
        <taxon>Bacteria</taxon>
        <taxon>Pseudomonadati</taxon>
        <taxon>Pseudomonadota</taxon>
        <taxon>Alphaproteobacteria</taxon>
        <taxon>Caulobacterales</taxon>
        <taxon>Caulobacteraceae</taxon>
        <taxon>Brevundimonas</taxon>
    </lineage>
</organism>
<dbReference type="EMBL" id="CP022048">
    <property type="protein sequence ID" value="ASE41079.1"/>
    <property type="molecule type" value="Genomic_DNA"/>
</dbReference>
<accession>A0A1Z3UCR3</accession>
<feature type="chain" id="PRO_5012509418" description="TonB-dependent receptor" evidence="1">
    <location>
        <begin position="28"/>
        <end position="161"/>
    </location>
</feature>
<dbReference type="Proteomes" id="UP000197050">
    <property type="component" value="Chromosome"/>
</dbReference>
<evidence type="ECO:0008006" key="4">
    <source>
        <dbReference type="Google" id="ProtNLM"/>
    </source>
</evidence>
<sequence>MISMRKLAFFAPLAATLAIAAMAQAQAPTVNVTVGPQLQREVEKLGDREVNEQIAGLQAEVGKALAQRYPGATANLVLVDLRPNRPTFEQVRQTPGLDPIRSVSIGGAAIKGEIVMADGVTRPVDYSYFTPSINDVWGYSVWRDADRAFERFGDQIERGRF</sequence>
<name>A0A1Z3UCR3_BREVE</name>
<protein>
    <recommendedName>
        <fullName evidence="4">TonB-dependent receptor</fullName>
    </recommendedName>
</protein>
<evidence type="ECO:0000313" key="2">
    <source>
        <dbReference type="EMBL" id="ASE41079.1"/>
    </source>
</evidence>
<gene>
    <name evidence="2" type="ORF">CEP68_03385</name>
</gene>
<feature type="signal peptide" evidence="1">
    <location>
        <begin position="1"/>
        <end position="27"/>
    </location>
</feature>